<dbReference type="EMBL" id="CP014167">
    <property type="protein sequence ID" value="ANS74853.1"/>
    <property type="molecule type" value="Genomic_DNA"/>
</dbReference>
<name>A0A1B1N098_9BACL</name>
<keyword evidence="2 3" id="KW-0028">Amino-acid biosynthesis</keyword>
<dbReference type="OrthoDB" id="9802232at2"/>
<protein>
    <recommendedName>
        <fullName evidence="1 3">chorismate mutase</fullName>
        <ecNumber evidence="1 3">5.4.99.5</ecNumber>
    </recommendedName>
</protein>
<reference evidence="4 5" key="1">
    <citation type="submission" date="2016-01" db="EMBL/GenBank/DDBJ databases">
        <title>Complete Genome Sequence of Paenibacillus yonginensis DCY84, a novel Plant Growth-Promoting Bacteria with Elicitation of Induced Systemic Resistance.</title>
        <authorList>
            <person name="Kim Y.J."/>
            <person name="Yang D.C."/>
            <person name="Sukweenadhi J."/>
        </authorList>
    </citation>
    <scope>NUCLEOTIDE SEQUENCE [LARGE SCALE GENOMIC DNA]</scope>
    <source>
        <strain evidence="4 5">DCY84</strain>
    </source>
</reference>
<dbReference type="CDD" id="cd02185">
    <property type="entry name" value="AroH"/>
    <property type="match status" value="1"/>
</dbReference>
<evidence type="ECO:0000313" key="5">
    <source>
        <dbReference type="Proteomes" id="UP000092573"/>
    </source>
</evidence>
<dbReference type="AlphaFoldDB" id="A0A1B1N098"/>
<evidence type="ECO:0000256" key="1">
    <source>
        <dbReference type="NCBIfam" id="TIGR01796"/>
    </source>
</evidence>
<dbReference type="NCBIfam" id="TIGR01796">
    <property type="entry name" value="CM_mono_aroH"/>
    <property type="match status" value="1"/>
</dbReference>
<dbReference type="InterPro" id="IPR008243">
    <property type="entry name" value="Chorismate_mutase_AroH"/>
</dbReference>
<gene>
    <name evidence="4" type="ORF">AWM70_09810</name>
</gene>
<dbReference type="RefSeq" id="WP_068695922.1">
    <property type="nucleotide sequence ID" value="NZ_CP014167.1"/>
</dbReference>
<comment type="catalytic activity">
    <reaction evidence="3">
        <text>chorismate = prephenate</text>
        <dbReference type="Rhea" id="RHEA:13897"/>
        <dbReference type="ChEBI" id="CHEBI:29748"/>
        <dbReference type="ChEBI" id="CHEBI:29934"/>
        <dbReference type="EC" id="5.4.99.5"/>
    </reaction>
</comment>
<sequence>MFNRGIRGATTVQRNDEQEILQATEELLNEIITRNVLDPETVGSVWITMTTDLDAAFPARAVRAIEGWDFVPLMCATEIPVQGSLPLCIRVMIQVNTEKNQREMRHVYLRGAQVLRPDLSK</sequence>
<keyword evidence="3" id="KW-0413">Isomerase</keyword>
<dbReference type="Gene3D" id="3.30.1330.40">
    <property type="entry name" value="RutC-like"/>
    <property type="match status" value="1"/>
</dbReference>
<evidence type="ECO:0000256" key="2">
    <source>
        <dbReference type="PIRSR" id="PIRSR005965-1"/>
    </source>
</evidence>
<organism evidence="4 5">
    <name type="scientific">Paenibacillus yonginensis</name>
    <dbReference type="NCBI Taxonomy" id="1462996"/>
    <lineage>
        <taxon>Bacteria</taxon>
        <taxon>Bacillati</taxon>
        <taxon>Bacillota</taxon>
        <taxon>Bacilli</taxon>
        <taxon>Bacillales</taxon>
        <taxon>Paenibacillaceae</taxon>
        <taxon>Paenibacillus</taxon>
    </lineage>
</organism>
<dbReference type="GO" id="GO:0009073">
    <property type="term" value="P:aromatic amino acid family biosynthetic process"/>
    <property type="evidence" value="ECO:0007669"/>
    <property type="project" value="UniProtKB-UniRule"/>
</dbReference>
<dbReference type="PIRSF" id="PIRSF005965">
    <property type="entry name" value="Chor_mut_AroH"/>
    <property type="match status" value="1"/>
</dbReference>
<dbReference type="Proteomes" id="UP000092573">
    <property type="component" value="Chromosome"/>
</dbReference>
<dbReference type="KEGG" id="pyg:AWM70_09810"/>
<proteinExistence type="predicted"/>
<dbReference type="STRING" id="1462996.AWM70_09810"/>
<dbReference type="GO" id="GO:0004106">
    <property type="term" value="F:chorismate mutase activity"/>
    <property type="evidence" value="ECO:0007669"/>
    <property type="project" value="UniProtKB-UniRule"/>
</dbReference>
<evidence type="ECO:0000313" key="4">
    <source>
        <dbReference type="EMBL" id="ANS74853.1"/>
    </source>
</evidence>
<dbReference type="EC" id="5.4.99.5" evidence="1 3"/>
<accession>A0A1B1N098</accession>
<dbReference type="PANTHER" id="PTHR21164:SF0">
    <property type="entry name" value="CHORISMATE MUTASE AROH"/>
    <property type="match status" value="1"/>
</dbReference>
<dbReference type="GO" id="GO:0046417">
    <property type="term" value="P:chorismate metabolic process"/>
    <property type="evidence" value="ECO:0007669"/>
    <property type="project" value="TreeGrafter"/>
</dbReference>
<feature type="binding site" evidence="2">
    <location>
        <position position="7"/>
    </location>
    <ligand>
        <name>prephenate</name>
        <dbReference type="ChEBI" id="CHEBI:29934"/>
    </ligand>
</feature>
<dbReference type="Pfam" id="PF07736">
    <property type="entry name" value="CM_1"/>
    <property type="match status" value="1"/>
</dbReference>
<dbReference type="GO" id="GO:0008652">
    <property type="term" value="P:amino acid biosynthetic process"/>
    <property type="evidence" value="ECO:0007669"/>
    <property type="project" value="UniProtKB-UniRule"/>
</dbReference>
<keyword evidence="5" id="KW-1185">Reference proteome</keyword>
<evidence type="ECO:0000256" key="3">
    <source>
        <dbReference type="PROSITE-ProRule" id="PRU00514"/>
    </source>
</evidence>
<keyword evidence="2 3" id="KW-0057">Aromatic amino acid biosynthesis</keyword>
<dbReference type="PROSITE" id="PS51167">
    <property type="entry name" value="CHORISMATE_MUT_1"/>
    <property type="match status" value="1"/>
</dbReference>
<dbReference type="InterPro" id="IPR035959">
    <property type="entry name" value="RutC-like_sf"/>
</dbReference>
<feature type="binding site" evidence="2">
    <location>
        <position position="90"/>
    </location>
    <ligand>
        <name>prephenate</name>
        <dbReference type="ChEBI" id="CHEBI:29934"/>
    </ligand>
</feature>
<dbReference type="UniPathway" id="UPA00120">
    <property type="reaction ID" value="UER00203"/>
</dbReference>
<dbReference type="PANTHER" id="PTHR21164">
    <property type="entry name" value="CHORISMATE MUTASE"/>
    <property type="match status" value="1"/>
</dbReference>
<feature type="binding site" evidence="2">
    <location>
        <position position="108"/>
    </location>
    <ligand>
        <name>prephenate</name>
        <dbReference type="ChEBI" id="CHEBI:29934"/>
    </ligand>
</feature>
<dbReference type="SUPFAM" id="SSF55298">
    <property type="entry name" value="YjgF-like"/>
    <property type="match status" value="1"/>
</dbReference>